<evidence type="ECO:0000256" key="1">
    <source>
        <dbReference type="ARBA" id="ARBA00022737"/>
    </source>
</evidence>
<dbReference type="PROSITE" id="PS50893">
    <property type="entry name" value="ABC_TRANSPORTER_2"/>
    <property type="match status" value="2"/>
</dbReference>
<gene>
    <name evidence="9" type="ORF">LPB144_11665</name>
</gene>
<dbReference type="EMBL" id="CP018153">
    <property type="protein sequence ID" value="APG61022.1"/>
    <property type="molecule type" value="Genomic_DNA"/>
</dbReference>
<keyword evidence="10" id="KW-1185">Reference proteome</keyword>
<dbReference type="STRING" id="1913577.LPB144_11665"/>
<sequence length="638" mass="73329">MLNIHNLSVSFAGEYLFKEISFRLGAGDRVGLIGKNGAGKSTLLKIISGEQEYDGGQIAKDKELKIGFLKQDLDFEKGRTVIDEAHQAFEEIKQLEGKMAVINEQLATRTDYESESYNDLIQDLSEITHQYEIIGGYNYEGETEKVLQGLGFEREDFNRLTETFSGGWRMRIELAKLLLQNNDILLLDEPTNHLDIESIIWLESFLNNYPGSVMLVSHDKMFLNNVTNRSIEISLGSIYDYRKPYSEFIEFRKELREQQLAAQKNQQKEIENTEKLIDKFRAKASKASMAQSLLKKLDKIDRIEVDEDDNAVMSVNFPVSVNPGKVVIETEHLEKSYGDKKVLNDINLLIERQSKIAFVGQNGQGKTTLAKIIIGEIEHEGKLKLGHNVQLGYFAQNQADYLDGEKTILQTMEDASNEKNRTKVRDMLGSFLFRGDEVEKKVKVLSGGERNRLALCKMLLEPFNVMVMDEPTNHLDIKSKNVLKDALKNFEGTLIIVSHDRDFLQGLTSKVYEFRNHKIKEYLGDIDYYLDQRKLQDMRAVEKSEKVKTPKTKNKDQENHSFADQKELKKLKNRLSKAEAKITKLEKDLKAKDKELANNYEKTATNPDFLNNYNDTKKKLEKMMAEWEELQLSIEEIS</sequence>
<dbReference type="Gene3D" id="3.40.50.300">
    <property type="entry name" value="P-loop containing nucleotide triphosphate hydrolases"/>
    <property type="match status" value="2"/>
</dbReference>
<organism evidence="9 10">
    <name type="scientific">Christiangramia salexigens</name>
    <dbReference type="NCBI Taxonomy" id="1913577"/>
    <lineage>
        <taxon>Bacteria</taxon>
        <taxon>Pseudomonadati</taxon>
        <taxon>Bacteroidota</taxon>
        <taxon>Flavobacteriia</taxon>
        <taxon>Flavobacteriales</taxon>
        <taxon>Flavobacteriaceae</taxon>
        <taxon>Christiangramia</taxon>
    </lineage>
</organism>
<dbReference type="GO" id="GO:0016740">
    <property type="term" value="F:transferase activity"/>
    <property type="evidence" value="ECO:0007669"/>
    <property type="project" value="UniProtKB-KW"/>
</dbReference>
<keyword evidence="1" id="KW-0677">Repeat</keyword>
<protein>
    <recommendedName>
        <fullName evidence="5">Probable ATP-binding protein YbiT</fullName>
    </recommendedName>
</protein>
<dbReference type="Proteomes" id="UP000182510">
    <property type="component" value="Chromosome"/>
</dbReference>
<accession>A0A1L3J7A0</accession>
<comment type="similarity">
    <text evidence="4">Belongs to the ABC transporter superfamily. ABCF family. YbiT subfamily.</text>
</comment>
<dbReference type="PANTHER" id="PTHR42855:SF2">
    <property type="entry name" value="DRUG RESISTANCE ABC TRANSPORTER,ATP-BINDING PROTEIN"/>
    <property type="match status" value="1"/>
</dbReference>
<proteinExistence type="inferred from homology"/>
<evidence type="ECO:0000313" key="9">
    <source>
        <dbReference type="EMBL" id="APG61022.1"/>
    </source>
</evidence>
<keyword evidence="9" id="KW-0808">Transferase</keyword>
<dbReference type="Pfam" id="PF12848">
    <property type="entry name" value="ABC_tran_Xtn"/>
    <property type="match status" value="1"/>
</dbReference>
<dbReference type="InterPro" id="IPR003593">
    <property type="entry name" value="AAA+_ATPase"/>
</dbReference>
<feature type="coiled-coil region" evidence="6">
    <location>
        <begin position="253"/>
        <end position="283"/>
    </location>
</feature>
<dbReference type="SUPFAM" id="SSF52540">
    <property type="entry name" value="P-loop containing nucleoside triphosphate hydrolases"/>
    <property type="match status" value="2"/>
</dbReference>
<dbReference type="CDD" id="cd03221">
    <property type="entry name" value="ABCF_EF-3"/>
    <property type="match status" value="2"/>
</dbReference>
<evidence type="ECO:0000256" key="6">
    <source>
        <dbReference type="SAM" id="Coils"/>
    </source>
</evidence>
<dbReference type="GO" id="GO:0016887">
    <property type="term" value="F:ATP hydrolysis activity"/>
    <property type="evidence" value="ECO:0007669"/>
    <property type="project" value="InterPro"/>
</dbReference>
<dbReference type="PROSITE" id="PS00211">
    <property type="entry name" value="ABC_TRANSPORTER_1"/>
    <property type="match status" value="2"/>
</dbReference>
<dbReference type="OrthoDB" id="1521973at2"/>
<evidence type="ECO:0000256" key="2">
    <source>
        <dbReference type="ARBA" id="ARBA00022741"/>
    </source>
</evidence>
<evidence type="ECO:0000256" key="5">
    <source>
        <dbReference type="ARBA" id="ARBA00074044"/>
    </source>
</evidence>
<keyword evidence="6" id="KW-0175">Coiled coil</keyword>
<dbReference type="SMART" id="SM00382">
    <property type="entry name" value="AAA"/>
    <property type="match status" value="2"/>
</dbReference>
<evidence type="ECO:0000256" key="3">
    <source>
        <dbReference type="ARBA" id="ARBA00022840"/>
    </source>
</evidence>
<feature type="domain" description="ABC transporter" evidence="8">
    <location>
        <begin position="328"/>
        <end position="541"/>
    </location>
</feature>
<dbReference type="InterPro" id="IPR037118">
    <property type="entry name" value="Val-tRNA_synth_C_sf"/>
</dbReference>
<evidence type="ECO:0000256" key="7">
    <source>
        <dbReference type="SAM" id="MobiDB-lite"/>
    </source>
</evidence>
<keyword evidence="3" id="KW-0067">ATP-binding</keyword>
<name>A0A1L3J7A0_9FLAO</name>
<reference evidence="9 10" key="1">
    <citation type="submission" date="2016-11" db="EMBL/GenBank/DDBJ databases">
        <title>Gramella sp. LPB0144 isolated from marine environment.</title>
        <authorList>
            <person name="Kim E."/>
            <person name="Yi H."/>
        </authorList>
    </citation>
    <scope>NUCLEOTIDE SEQUENCE [LARGE SCALE GENOMIC DNA]</scope>
    <source>
        <strain evidence="9 10">LPB0144</strain>
    </source>
</reference>
<dbReference type="InterPro" id="IPR027417">
    <property type="entry name" value="P-loop_NTPase"/>
</dbReference>
<dbReference type="FunFam" id="3.40.50.300:FF:000011">
    <property type="entry name" value="Putative ABC transporter ATP-binding component"/>
    <property type="match status" value="1"/>
</dbReference>
<dbReference type="InterPro" id="IPR032781">
    <property type="entry name" value="ABC_tran_Xtn"/>
</dbReference>
<dbReference type="Pfam" id="PF00005">
    <property type="entry name" value="ABC_tran"/>
    <property type="match status" value="2"/>
</dbReference>
<feature type="domain" description="ABC transporter" evidence="8">
    <location>
        <begin position="2"/>
        <end position="260"/>
    </location>
</feature>
<dbReference type="InterPro" id="IPR003439">
    <property type="entry name" value="ABC_transporter-like_ATP-bd"/>
</dbReference>
<dbReference type="KEGG" id="grl:LPB144_11665"/>
<evidence type="ECO:0000259" key="8">
    <source>
        <dbReference type="PROSITE" id="PS50893"/>
    </source>
</evidence>
<dbReference type="AlphaFoldDB" id="A0A1L3J7A0"/>
<dbReference type="GO" id="GO:0005524">
    <property type="term" value="F:ATP binding"/>
    <property type="evidence" value="ECO:0007669"/>
    <property type="project" value="UniProtKB-KW"/>
</dbReference>
<keyword evidence="2" id="KW-0547">Nucleotide-binding</keyword>
<dbReference type="PANTHER" id="PTHR42855">
    <property type="entry name" value="ABC TRANSPORTER ATP-BINDING SUBUNIT"/>
    <property type="match status" value="1"/>
</dbReference>
<dbReference type="InterPro" id="IPR051309">
    <property type="entry name" value="ABCF_ATPase"/>
</dbReference>
<dbReference type="Gene3D" id="1.10.287.380">
    <property type="entry name" value="Valyl-tRNA synthetase, C-terminal domain"/>
    <property type="match status" value="1"/>
</dbReference>
<evidence type="ECO:0000313" key="10">
    <source>
        <dbReference type="Proteomes" id="UP000182510"/>
    </source>
</evidence>
<dbReference type="RefSeq" id="WP_072553711.1">
    <property type="nucleotide sequence ID" value="NZ_CP018153.1"/>
</dbReference>
<dbReference type="FunFam" id="3.40.50.300:FF:000070">
    <property type="entry name" value="Putative ABC transporter ATP-binding component"/>
    <property type="match status" value="1"/>
</dbReference>
<dbReference type="InterPro" id="IPR017871">
    <property type="entry name" value="ABC_transporter-like_CS"/>
</dbReference>
<feature type="region of interest" description="Disordered" evidence="7">
    <location>
        <begin position="541"/>
        <end position="562"/>
    </location>
</feature>
<evidence type="ECO:0000256" key="4">
    <source>
        <dbReference type="ARBA" id="ARBA00061551"/>
    </source>
</evidence>